<feature type="domain" description="Antitoxin Xre/MbcA/ParS-like toxin-binding" evidence="1">
    <location>
        <begin position="102"/>
        <end position="151"/>
    </location>
</feature>
<reference evidence="4" key="1">
    <citation type="journal article" date="2019" name="Int. J. Syst. Evol. Microbiol.">
        <title>The Global Catalogue of Microorganisms (GCM) 10K type strain sequencing project: providing services to taxonomists for standard genome sequencing and annotation.</title>
        <authorList>
            <consortium name="The Broad Institute Genomics Platform"/>
            <consortium name="The Broad Institute Genome Sequencing Center for Infectious Disease"/>
            <person name="Wu L."/>
            <person name="Ma J."/>
        </authorList>
    </citation>
    <scope>NUCLEOTIDE SEQUENCE [LARGE SCALE GENOMIC DNA]</scope>
    <source>
        <strain evidence="4">CGMCC 4.1467</strain>
    </source>
</reference>
<dbReference type="InterPro" id="IPR046847">
    <property type="entry name" value="Xre-like_HTH"/>
</dbReference>
<comment type="caution">
    <text evidence="3">The sequence shown here is derived from an EMBL/GenBank/DDBJ whole genome shotgun (WGS) entry which is preliminary data.</text>
</comment>
<dbReference type="EMBL" id="JBHTBS010000002">
    <property type="protein sequence ID" value="MFC7336759.1"/>
    <property type="molecule type" value="Genomic_DNA"/>
</dbReference>
<dbReference type="InterPro" id="IPR024467">
    <property type="entry name" value="Xre/MbcA/ParS-like_toxin-bd"/>
</dbReference>
<dbReference type="InterPro" id="IPR011979">
    <property type="entry name" value="Antitox_Xre"/>
</dbReference>
<protein>
    <submittedName>
        <fullName evidence="3">Antitoxin Xre-like helix-turn-helix domain-containing protein</fullName>
    </submittedName>
</protein>
<accession>A0ABW2L4T5</accession>
<organism evidence="3 4">
    <name type="scientific">Haloferula chungangensis</name>
    <dbReference type="NCBI Taxonomy" id="1048331"/>
    <lineage>
        <taxon>Bacteria</taxon>
        <taxon>Pseudomonadati</taxon>
        <taxon>Verrucomicrobiota</taxon>
        <taxon>Verrucomicrobiia</taxon>
        <taxon>Verrucomicrobiales</taxon>
        <taxon>Verrucomicrobiaceae</taxon>
        <taxon>Haloferula</taxon>
    </lineage>
</organism>
<dbReference type="Proteomes" id="UP001596472">
    <property type="component" value="Unassembled WGS sequence"/>
</dbReference>
<evidence type="ECO:0000313" key="4">
    <source>
        <dbReference type="Proteomes" id="UP001596472"/>
    </source>
</evidence>
<evidence type="ECO:0000259" key="2">
    <source>
        <dbReference type="Pfam" id="PF20432"/>
    </source>
</evidence>
<gene>
    <name evidence="3" type="ORF">ACFQY0_06190</name>
</gene>
<dbReference type="RefSeq" id="WP_379710384.1">
    <property type="nucleotide sequence ID" value="NZ_JBHTBS010000002.1"/>
</dbReference>
<dbReference type="NCBIfam" id="TIGR02293">
    <property type="entry name" value="TAS_TIGR02293"/>
    <property type="match status" value="1"/>
</dbReference>
<evidence type="ECO:0000313" key="3">
    <source>
        <dbReference type="EMBL" id="MFC7336759.1"/>
    </source>
</evidence>
<dbReference type="Pfam" id="PF09722">
    <property type="entry name" value="Xre_MbcA_ParS_C"/>
    <property type="match status" value="1"/>
</dbReference>
<keyword evidence="4" id="KW-1185">Reference proteome</keyword>
<feature type="domain" description="Antitoxin Xre-like helix-turn-helix" evidence="2">
    <location>
        <begin position="37"/>
        <end position="97"/>
    </location>
</feature>
<proteinExistence type="predicted"/>
<name>A0ABW2L4T5_9BACT</name>
<evidence type="ECO:0000259" key="1">
    <source>
        <dbReference type="Pfam" id="PF09722"/>
    </source>
</evidence>
<sequence>MKYNEPVNYVSYLRESCREVPGGIREDSVVEDHPSAVIRRIRKGLPMAEFEALAAWLKVTDEELAPLLGISRATFHRRRKAGHLESPESEKLIRFARLLRRATEVLEEEDAAREWLKTPAVAFAGESPLSFADTEIGAREVEYLLGRLEHGVFS</sequence>
<dbReference type="Pfam" id="PF20432">
    <property type="entry name" value="Xre-like-HTH"/>
    <property type="match status" value="1"/>
</dbReference>